<dbReference type="EMBL" id="SWBO01000003">
    <property type="protein sequence ID" value="TKC01810.1"/>
    <property type="molecule type" value="Genomic_DNA"/>
</dbReference>
<dbReference type="OrthoDB" id="978236at2"/>
<dbReference type="RefSeq" id="WP_136875540.1">
    <property type="nucleotide sequence ID" value="NZ_SWBO01000003.1"/>
</dbReference>
<evidence type="ECO:0000313" key="4">
    <source>
        <dbReference type="Proteomes" id="UP000310477"/>
    </source>
</evidence>
<keyword evidence="1" id="KW-0732">Signal</keyword>
<evidence type="ECO:0000259" key="2">
    <source>
        <dbReference type="Pfam" id="PF13568"/>
    </source>
</evidence>
<keyword evidence="4" id="KW-1185">Reference proteome</keyword>
<dbReference type="InterPro" id="IPR025665">
    <property type="entry name" value="Beta-barrel_OMP_2"/>
</dbReference>
<organism evidence="3 4">
    <name type="scientific">Pedobacter cryotolerans</name>
    <dbReference type="NCBI Taxonomy" id="2571270"/>
    <lineage>
        <taxon>Bacteria</taxon>
        <taxon>Pseudomonadati</taxon>
        <taxon>Bacteroidota</taxon>
        <taxon>Sphingobacteriia</taxon>
        <taxon>Sphingobacteriales</taxon>
        <taxon>Sphingobacteriaceae</taxon>
        <taxon>Pedobacter</taxon>
    </lineage>
</organism>
<dbReference type="AlphaFoldDB" id="A0A4U1CA62"/>
<comment type="caution">
    <text evidence="3">The sequence shown here is derived from an EMBL/GenBank/DDBJ whole genome shotgun (WGS) entry which is preliminary data.</text>
</comment>
<feature type="domain" description="Outer membrane protein beta-barrel" evidence="2">
    <location>
        <begin position="19"/>
        <end position="194"/>
    </location>
</feature>
<sequence>MKKTLIAIACLFFAANANAQEKNGFRLGLTAHPNFGFIKAEGGKGNGSNLGFTYGLLGDFNFAENYSFSTGLTITTINGKSTEINPVQYTAPGTYDLKYMMQYIEVPLTIKLKTGEINDIRWYGQFGLSNGFRIGARQDAKLGGNVVADDINATDFTNFYRAGLVIGAGGEFAIDDKTSIMGGLTFNNGFTKLTENSYSVRNHYVAINVAVFF</sequence>
<feature type="chain" id="PRO_5020730098" evidence="1">
    <location>
        <begin position="20"/>
        <end position="213"/>
    </location>
</feature>
<feature type="signal peptide" evidence="1">
    <location>
        <begin position="1"/>
        <end position="19"/>
    </location>
</feature>
<accession>A0A4U1CA62</accession>
<evidence type="ECO:0000256" key="1">
    <source>
        <dbReference type="SAM" id="SignalP"/>
    </source>
</evidence>
<name>A0A4U1CA62_9SPHI</name>
<gene>
    <name evidence="3" type="ORF">FA045_06065</name>
</gene>
<protein>
    <submittedName>
        <fullName evidence="3">PorT family protein</fullName>
    </submittedName>
</protein>
<dbReference type="Pfam" id="PF13568">
    <property type="entry name" value="OMP_b-brl_2"/>
    <property type="match status" value="1"/>
</dbReference>
<evidence type="ECO:0000313" key="3">
    <source>
        <dbReference type="EMBL" id="TKC01810.1"/>
    </source>
</evidence>
<dbReference type="Proteomes" id="UP000310477">
    <property type="component" value="Unassembled WGS sequence"/>
</dbReference>
<reference evidence="3 4" key="1">
    <citation type="submission" date="2019-04" db="EMBL/GenBank/DDBJ databases">
        <title>Pedobacter sp. AR-2-6 sp. nov., isolated from Arctic soil.</title>
        <authorList>
            <person name="Dahal R.H."/>
            <person name="Kim D.-U."/>
        </authorList>
    </citation>
    <scope>NUCLEOTIDE SEQUENCE [LARGE SCALE GENOMIC DNA]</scope>
    <source>
        <strain evidence="3 4">AR-2-6</strain>
    </source>
</reference>
<proteinExistence type="predicted"/>